<dbReference type="EMBL" id="LAZR01040330">
    <property type="protein sequence ID" value="KKL14755.1"/>
    <property type="molecule type" value="Genomic_DNA"/>
</dbReference>
<accession>A0A0F9AZF4</accession>
<evidence type="ECO:0000313" key="1">
    <source>
        <dbReference type="EMBL" id="KKL14755.1"/>
    </source>
</evidence>
<proteinExistence type="predicted"/>
<organism evidence="1">
    <name type="scientific">marine sediment metagenome</name>
    <dbReference type="NCBI Taxonomy" id="412755"/>
    <lineage>
        <taxon>unclassified sequences</taxon>
        <taxon>metagenomes</taxon>
        <taxon>ecological metagenomes</taxon>
    </lineage>
</organism>
<dbReference type="AlphaFoldDB" id="A0A0F9AZF4"/>
<gene>
    <name evidence="1" type="ORF">LCGC14_2512480</name>
</gene>
<comment type="caution">
    <text evidence="1">The sequence shown here is derived from an EMBL/GenBank/DDBJ whole genome shotgun (WGS) entry which is preliminary data.</text>
</comment>
<protein>
    <submittedName>
        <fullName evidence="1">Uncharacterized protein</fullName>
    </submittedName>
</protein>
<name>A0A0F9AZF4_9ZZZZ</name>
<sequence length="72" mass="8427">MMPLQHKFFANQAVVRRYVGAKDFWFSPLKFGIEIIRNYEKLGFFGVIFSEDVGFFGLKMGVSRSVCRVWVK</sequence>
<reference evidence="1" key="1">
    <citation type="journal article" date="2015" name="Nature">
        <title>Complex archaea that bridge the gap between prokaryotes and eukaryotes.</title>
        <authorList>
            <person name="Spang A."/>
            <person name="Saw J.H."/>
            <person name="Jorgensen S.L."/>
            <person name="Zaremba-Niedzwiedzka K."/>
            <person name="Martijn J."/>
            <person name="Lind A.E."/>
            <person name="van Eijk R."/>
            <person name="Schleper C."/>
            <person name="Guy L."/>
            <person name="Ettema T.J."/>
        </authorList>
    </citation>
    <scope>NUCLEOTIDE SEQUENCE</scope>
</reference>